<dbReference type="SMART" id="SM00986">
    <property type="entry name" value="UDG"/>
    <property type="match status" value="1"/>
</dbReference>
<dbReference type="KEGG" id="vg:80541404"/>
<dbReference type="SUPFAM" id="SSF52141">
    <property type="entry name" value="Uracil-DNA glycosylase-like"/>
    <property type="match status" value="1"/>
</dbReference>
<dbReference type="CDD" id="cd10027">
    <property type="entry name" value="UDG-F1-like"/>
    <property type="match status" value="1"/>
</dbReference>
<gene>
    <name evidence="9" type="primary">uracil-DNA glycosylase</name>
</gene>
<dbReference type="Proteomes" id="UP001162227">
    <property type="component" value="Segment"/>
</dbReference>
<dbReference type="PANTHER" id="PTHR11264">
    <property type="entry name" value="URACIL-DNA GLYCOSYLASE"/>
    <property type="match status" value="1"/>
</dbReference>
<reference evidence="9" key="2">
    <citation type="submission" date="2019-05" db="EMBL/GenBank/DDBJ databases">
        <authorList>
            <person name="Sutherland M."/>
            <person name="Sarker S."/>
            <person name="Raidal S.R."/>
        </authorList>
    </citation>
    <scope>NUCLEOTIDE SEQUENCE</scope>
    <source>
        <strain evidence="9">PsHV 5</strain>
    </source>
</reference>
<feature type="region of interest" description="Disordered" evidence="7">
    <location>
        <begin position="1"/>
        <end position="20"/>
    </location>
</feature>
<evidence type="ECO:0000256" key="4">
    <source>
        <dbReference type="ARBA" id="ARBA00022801"/>
    </source>
</evidence>
<sequence length="303" mass="34300">MDFNDSDGPSNWDDESLLQNNDHRPEDQAKFFACQQIRPLILRNARVLGLKQTPSWDAIAERFLIHASWKMILRPLVETTRFEHTLNLYSIASNNGLVFPPEKDIFAWTRYCSPEEIKVIIVGQDPYPSPGRAHGLAFSVAPGTSIPPSLQRIFSALSKDIPEFEPPNHGCLIEWAKRGVLLLNRTLTVSAWKPGSHKKFGWDILTRGVLVALEMILPHAVFMLWGAEAKQFARRIGKRHLRLEALHPSPLTHMPFVCNHFSAANAFLISHNINPIDWRLPNTICHFSDSCIRANDESLGDSD</sequence>
<dbReference type="InterPro" id="IPR005122">
    <property type="entry name" value="Uracil-DNA_glycosylase-like"/>
</dbReference>
<proteinExistence type="inferred from homology"/>
<dbReference type="GeneID" id="80541404"/>
<dbReference type="PANTHER" id="PTHR11264:SF0">
    <property type="entry name" value="URACIL-DNA GLYCOSYLASE"/>
    <property type="match status" value="1"/>
</dbReference>
<evidence type="ECO:0000256" key="1">
    <source>
        <dbReference type="ARBA" id="ARBA00008184"/>
    </source>
</evidence>
<evidence type="ECO:0000313" key="10">
    <source>
        <dbReference type="Proteomes" id="UP001162227"/>
    </source>
</evidence>
<dbReference type="GO" id="GO:0097510">
    <property type="term" value="P:base-excision repair, AP site formation via deaminated base removal"/>
    <property type="evidence" value="ECO:0007669"/>
    <property type="project" value="TreeGrafter"/>
</dbReference>
<evidence type="ECO:0000256" key="5">
    <source>
        <dbReference type="ARBA" id="ARBA00023204"/>
    </source>
</evidence>
<keyword evidence="2" id="KW-1048">Host nucleus</keyword>
<feature type="domain" description="Uracil-DNA glycosylase-like" evidence="8">
    <location>
        <begin position="110"/>
        <end position="268"/>
    </location>
</feature>
<keyword evidence="10" id="KW-1185">Reference proteome</keyword>
<dbReference type="HAMAP" id="MF_00148">
    <property type="entry name" value="UDG"/>
    <property type="match status" value="1"/>
</dbReference>
<reference evidence="9" key="1">
    <citation type="journal article" date="2019" name="Vet. Microbiol.">
        <title>Molecular and microscopic characterisation of a novel pathogenic herpesvirus from Indian ringneck parrots (Psittacula krameri).</title>
        <authorList>
            <person name="Sutherland M."/>
            <person name="Sarker S."/>
            <person name="Raidal S.R."/>
        </authorList>
    </citation>
    <scope>NUCLEOTIDE SEQUENCE</scope>
    <source>
        <strain evidence="9">PsHV 5</strain>
    </source>
</reference>
<protein>
    <submittedName>
        <fullName evidence="9">Uracil-DNA glycosylase</fullName>
    </submittedName>
</protein>
<accession>A0A5P9JR33</accession>
<evidence type="ECO:0000259" key="8">
    <source>
        <dbReference type="SMART" id="SM00986"/>
    </source>
</evidence>
<keyword evidence="3" id="KW-0227">DNA damage</keyword>
<feature type="active site" description="Proton acceptor" evidence="6">
    <location>
        <position position="125"/>
    </location>
</feature>
<dbReference type="Gene3D" id="3.40.470.10">
    <property type="entry name" value="Uracil-DNA glycosylase-like domain"/>
    <property type="match status" value="1"/>
</dbReference>
<dbReference type="PROSITE" id="PS00130">
    <property type="entry name" value="U_DNA_GLYCOSYLASE"/>
    <property type="match status" value="1"/>
</dbReference>
<dbReference type="NCBIfam" id="TIGR00628">
    <property type="entry name" value="ung"/>
    <property type="match status" value="1"/>
</dbReference>
<evidence type="ECO:0000313" key="9">
    <source>
        <dbReference type="EMBL" id="QFU14601.1"/>
    </source>
</evidence>
<evidence type="ECO:0000256" key="3">
    <source>
        <dbReference type="ARBA" id="ARBA00022763"/>
    </source>
</evidence>
<evidence type="ECO:0000256" key="6">
    <source>
        <dbReference type="PROSITE-ProRule" id="PRU10072"/>
    </source>
</evidence>
<dbReference type="EMBL" id="MK955929">
    <property type="protein sequence ID" value="QFU14601.1"/>
    <property type="molecule type" value="Genomic_DNA"/>
</dbReference>
<dbReference type="RefSeq" id="YP_010802631.1">
    <property type="nucleotide sequence ID" value="NC_077028.1"/>
</dbReference>
<keyword evidence="4" id="KW-0378">Hydrolase</keyword>
<dbReference type="InterPro" id="IPR036895">
    <property type="entry name" value="Uracil-DNA_glycosylase-like_sf"/>
</dbReference>
<dbReference type="InterPro" id="IPR018085">
    <property type="entry name" value="Ura-DNA_Glyclase_AS"/>
</dbReference>
<dbReference type="SMART" id="SM00987">
    <property type="entry name" value="UreE_C"/>
    <property type="match status" value="1"/>
</dbReference>
<name>A0A5P9JR33_9ALPH</name>
<dbReference type="NCBIfam" id="NF003592">
    <property type="entry name" value="PRK05254.1-5"/>
    <property type="match status" value="1"/>
</dbReference>
<evidence type="ECO:0000256" key="7">
    <source>
        <dbReference type="SAM" id="MobiDB-lite"/>
    </source>
</evidence>
<organism evidence="9 10">
    <name type="scientific">Psittacid alphaherpesvirus 5</name>
    <dbReference type="NCBI Taxonomy" id="2972693"/>
    <lineage>
        <taxon>Viruses</taxon>
        <taxon>Duplodnaviria</taxon>
        <taxon>Heunggongvirae</taxon>
        <taxon>Peploviricota</taxon>
        <taxon>Herviviricetes</taxon>
        <taxon>Herpesvirales</taxon>
        <taxon>Orthoherpesviridae</taxon>
        <taxon>Alphaherpesvirinae</taxon>
        <taxon>Iltovirus</taxon>
        <taxon>Iltovirus psittacidalpha5</taxon>
    </lineage>
</organism>
<dbReference type="Pfam" id="PF03167">
    <property type="entry name" value="UDG"/>
    <property type="match status" value="1"/>
</dbReference>
<comment type="similarity">
    <text evidence="1">Belongs to the uracil-DNA glycosylase (UDG) superfamily. UNG family.</text>
</comment>
<dbReference type="InterPro" id="IPR002043">
    <property type="entry name" value="UDG_fam1"/>
</dbReference>
<evidence type="ECO:0000256" key="2">
    <source>
        <dbReference type="ARBA" id="ARBA00022562"/>
    </source>
</evidence>
<dbReference type="GO" id="GO:0004844">
    <property type="term" value="F:uracil DNA N-glycosylase activity"/>
    <property type="evidence" value="ECO:0007669"/>
    <property type="project" value="InterPro"/>
</dbReference>
<dbReference type="NCBIfam" id="NF003588">
    <property type="entry name" value="PRK05254.1-1"/>
    <property type="match status" value="1"/>
</dbReference>
<keyword evidence="5" id="KW-0234">DNA repair</keyword>